<comment type="caution">
    <text evidence="6">The sequence shown here is derived from an EMBL/GenBank/DDBJ whole genome shotgun (WGS) entry which is preliminary data.</text>
</comment>
<keyword evidence="2" id="KW-0813">Transport</keyword>
<dbReference type="EMBL" id="JABBXH010000004">
    <property type="protein sequence ID" value="NMP32456.1"/>
    <property type="molecule type" value="Genomic_DNA"/>
</dbReference>
<dbReference type="InterPro" id="IPR044527">
    <property type="entry name" value="NrtA/CpmA_ABC-bd_dom"/>
</dbReference>
<comment type="subcellular location">
    <subcellularLocation>
        <location evidence="1">Endomembrane system</location>
    </subcellularLocation>
</comment>
<keyword evidence="5" id="KW-0472">Membrane</keyword>
<accession>A0A7Y0LDJ0</accession>
<evidence type="ECO:0000313" key="6">
    <source>
        <dbReference type="EMBL" id="NMP32456.1"/>
    </source>
</evidence>
<evidence type="ECO:0000256" key="4">
    <source>
        <dbReference type="ARBA" id="ARBA00022519"/>
    </source>
</evidence>
<evidence type="ECO:0000313" key="7">
    <source>
        <dbReference type="Proteomes" id="UP000568664"/>
    </source>
</evidence>
<evidence type="ECO:0000256" key="2">
    <source>
        <dbReference type="ARBA" id="ARBA00022448"/>
    </source>
</evidence>
<dbReference type="PANTHER" id="PTHR30024">
    <property type="entry name" value="ALIPHATIC SULFONATES-BINDING PROTEIN-RELATED"/>
    <property type="match status" value="1"/>
</dbReference>
<sequence length="469" mass="52488">MLNLTLTKSKHFCRRIIGQALIAGMCISSSLVTLHANAEELGYPEKEELKFGFIKLTDMAPIAIAYEKGFFEDEGLYVTIEAQANWKVLLDGVIDGRLDGAHMLAGQPIAATIGYGTKAEIITPFSMDLNGNGITVSNEIWQQMKVNIPKRPDGKPVHPIKADALKPVVEKYSASGKPFNMGMVFPVSTHNYELRYWLAAGGIHPGFYAPHKGDTSGQIDAQALLSVTPPPQMPATLEAGTIYGYCVGEPWNQQAVFKGIGVPVVTDYEIWKDNPEKVFGITKAFSEKYPNTTIRLTRALIRAAKWLDENNNANRPEAVKILSQSNYVGADYDVIANSMTGTFEYEKGDKRDVPDFNVFFRYNATYPYYSDAIWYLTQMRRWGQISEDKPDTWYKEVANKVYRPDIYMKAAQSLVDEKLMAASDFAELANEDGFRNPQTHFIDNIVYDGTKPNEYINKFSIGLKAGDKI</sequence>
<reference evidence="6 7" key="1">
    <citation type="submission" date="2020-04" db="EMBL/GenBank/DDBJ databases">
        <title>Thalassotalea sp. M1531, isolated from the surface of marine red alga.</title>
        <authorList>
            <person name="Pang L."/>
            <person name="Lu D.-C."/>
        </authorList>
    </citation>
    <scope>NUCLEOTIDE SEQUENCE [LARGE SCALE GENOMIC DNA]</scope>
    <source>
        <strain evidence="6 7">M1531</strain>
    </source>
</reference>
<dbReference type="CDD" id="cd13553">
    <property type="entry name" value="PBP2_NrtA_CpmA_like"/>
    <property type="match status" value="1"/>
</dbReference>
<dbReference type="Proteomes" id="UP000568664">
    <property type="component" value="Unassembled WGS sequence"/>
</dbReference>
<name>A0A7Y0LDJ0_9GAMM</name>
<organism evidence="6 7">
    <name type="scientific">Thalassotalea algicola</name>
    <dbReference type="NCBI Taxonomy" id="2716224"/>
    <lineage>
        <taxon>Bacteria</taxon>
        <taxon>Pseudomonadati</taxon>
        <taxon>Pseudomonadota</taxon>
        <taxon>Gammaproteobacteria</taxon>
        <taxon>Alteromonadales</taxon>
        <taxon>Colwelliaceae</taxon>
        <taxon>Thalassotalea</taxon>
    </lineage>
</organism>
<dbReference type="PANTHER" id="PTHR30024:SF43">
    <property type="entry name" value="BLL4572 PROTEIN"/>
    <property type="match status" value="1"/>
</dbReference>
<dbReference type="Gene3D" id="3.40.190.10">
    <property type="entry name" value="Periplasmic binding protein-like II"/>
    <property type="match status" value="2"/>
</dbReference>
<protein>
    <submittedName>
        <fullName evidence="6">ABC transporter substrate-binding protein</fullName>
    </submittedName>
</protein>
<gene>
    <name evidence="6" type="ORF">HII17_12870</name>
</gene>
<keyword evidence="4" id="KW-0997">Cell inner membrane</keyword>
<dbReference type="AlphaFoldDB" id="A0A7Y0LDJ0"/>
<evidence type="ECO:0000256" key="5">
    <source>
        <dbReference type="ARBA" id="ARBA00023136"/>
    </source>
</evidence>
<keyword evidence="3" id="KW-1003">Cell membrane</keyword>
<keyword evidence="7" id="KW-1185">Reference proteome</keyword>
<proteinExistence type="predicted"/>
<evidence type="ECO:0000256" key="3">
    <source>
        <dbReference type="ARBA" id="ARBA00022475"/>
    </source>
</evidence>
<dbReference type="SUPFAM" id="SSF53850">
    <property type="entry name" value="Periplasmic binding protein-like II"/>
    <property type="match status" value="1"/>
</dbReference>
<dbReference type="Pfam" id="PF13379">
    <property type="entry name" value="NMT1_2"/>
    <property type="match status" value="1"/>
</dbReference>
<dbReference type="GO" id="GO:0012505">
    <property type="term" value="C:endomembrane system"/>
    <property type="evidence" value="ECO:0007669"/>
    <property type="project" value="UniProtKB-SubCell"/>
</dbReference>
<evidence type="ECO:0000256" key="1">
    <source>
        <dbReference type="ARBA" id="ARBA00004308"/>
    </source>
</evidence>